<evidence type="ECO:0000313" key="1">
    <source>
        <dbReference type="EMBL" id="CAK7939085.1"/>
    </source>
</evidence>
<evidence type="ECO:0000313" key="2">
    <source>
        <dbReference type="Proteomes" id="UP001162060"/>
    </source>
</evidence>
<dbReference type="Proteomes" id="UP001162060">
    <property type="component" value="Unassembled WGS sequence"/>
</dbReference>
<proteinExistence type="predicted"/>
<dbReference type="EMBL" id="CAKLBY020000239">
    <property type="protein sequence ID" value="CAK7939085.1"/>
    <property type="molecule type" value="Genomic_DNA"/>
</dbReference>
<comment type="caution">
    <text evidence="1">The sequence shown here is derived from an EMBL/GenBank/DDBJ whole genome shotgun (WGS) entry which is preliminary data.</text>
</comment>
<protein>
    <submittedName>
        <fullName evidence="1">Uncharacterized protein</fullName>
    </submittedName>
</protein>
<sequence>MSTVRRFVEWLLSNDHVGKANMEIGDSSSHEIIMDALVGGLLFLQLSAPLARVIPQCIDEDAVDEDNHFQLRWGLYWNVDALSSLPSDVTQGAGPVCIQDGLTACTLNQDPADHFHYGTLC</sequence>
<name>A0AAV1UWU8_9STRA</name>
<accession>A0AAV1UWU8</accession>
<dbReference type="AlphaFoldDB" id="A0AAV1UWU8"/>
<gene>
    <name evidence="1" type="ORF">PM001_LOCUS24235</name>
</gene>
<organism evidence="1 2">
    <name type="scientific">Peronospora matthiolae</name>
    <dbReference type="NCBI Taxonomy" id="2874970"/>
    <lineage>
        <taxon>Eukaryota</taxon>
        <taxon>Sar</taxon>
        <taxon>Stramenopiles</taxon>
        <taxon>Oomycota</taxon>
        <taxon>Peronosporomycetes</taxon>
        <taxon>Peronosporales</taxon>
        <taxon>Peronosporaceae</taxon>
        <taxon>Peronospora</taxon>
    </lineage>
</organism>
<reference evidence="1" key="1">
    <citation type="submission" date="2024-01" db="EMBL/GenBank/DDBJ databases">
        <authorList>
            <person name="Webb A."/>
        </authorList>
    </citation>
    <scope>NUCLEOTIDE SEQUENCE</scope>
    <source>
        <strain evidence="1">Pm1</strain>
    </source>
</reference>